<reference evidence="1 3" key="1">
    <citation type="journal article" date="2011" name="Nature">
        <title>The Medicago genome provides insight into the evolution of rhizobial symbioses.</title>
        <authorList>
            <person name="Young N.D."/>
            <person name="Debelle F."/>
            <person name="Oldroyd G.E."/>
            <person name="Geurts R."/>
            <person name="Cannon S.B."/>
            <person name="Udvardi M.K."/>
            <person name="Benedito V.A."/>
            <person name="Mayer K.F."/>
            <person name="Gouzy J."/>
            <person name="Schoof H."/>
            <person name="Van de Peer Y."/>
            <person name="Proost S."/>
            <person name="Cook D.R."/>
            <person name="Meyers B.C."/>
            <person name="Spannagl M."/>
            <person name="Cheung F."/>
            <person name="De Mita S."/>
            <person name="Krishnakumar V."/>
            <person name="Gundlach H."/>
            <person name="Zhou S."/>
            <person name="Mudge J."/>
            <person name="Bharti A.K."/>
            <person name="Murray J.D."/>
            <person name="Naoumkina M.A."/>
            <person name="Rosen B."/>
            <person name="Silverstein K.A."/>
            <person name="Tang H."/>
            <person name="Rombauts S."/>
            <person name="Zhao P.X."/>
            <person name="Zhou P."/>
            <person name="Barbe V."/>
            <person name="Bardou P."/>
            <person name="Bechner M."/>
            <person name="Bellec A."/>
            <person name="Berger A."/>
            <person name="Berges H."/>
            <person name="Bidwell S."/>
            <person name="Bisseling T."/>
            <person name="Choisne N."/>
            <person name="Couloux A."/>
            <person name="Denny R."/>
            <person name="Deshpande S."/>
            <person name="Dai X."/>
            <person name="Doyle J.J."/>
            <person name="Dudez A.M."/>
            <person name="Farmer A.D."/>
            <person name="Fouteau S."/>
            <person name="Franken C."/>
            <person name="Gibelin C."/>
            <person name="Gish J."/>
            <person name="Goldstein S."/>
            <person name="Gonzalez A.J."/>
            <person name="Green P.J."/>
            <person name="Hallab A."/>
            <person name="Hartog M."/>
            <person name="Hua A."/>
            <person name="Humphray S.J."/>
            <person name="Jeong D.H."/>
            <person name="Jing Y."/>
            <person name="Jocker A."/>
            <person name="Kenton S.M."/>
            <person name="Kim D.J."/>
            <person name="Klee K."/>
            <person name="Lai H."/>
            <person name="Lang C."/>
            <person name="Lin S."/>
            <person name="Macmil S.L."/>
            <person name="Magdelenat G."/>
            <person name="Matthews L."/>
            <person name="McCorrison J."/>
            <person name="Monaghan E.L."/>
            <person name="Mun J.H."/>
            <person name="Najar F.Z."/>
            <person name="Nicholson C."/>
            <person name="Noirot C."/>
            <person name="O'Bleness M."/>
            <person name="Paule C.R."/>
            <person name="Poulain J."/>
            <person name="Prion F."/>
            <person name="Qin B."/>
            <person name="Qu C."/>
            <person name="Retzel E.F."/>
            <person name="Riddle C."/>
            <person name="Sallet E."/>
            <person name="Samain S."/>
            <person name="Samson N."/>
            <person name="Sanders I."/>
            <person name="Saurat O."/>
            <person name="Scarpelli C."/>
            <person name="Schiex T."/>
            <person name="Segurens B."/>
            <person name="Severin A.J."/>
            <person name="Sherrier D.J."/>
            <person name="Shi R."/>
            <person name="Sims S."/>
            <person name="Singer S.R."/>
            <person name="Sinharoy S."/>
            <person name="Sterck L."/>
            <person name="Viollet A."/>
            <person name="Wang B.B."/>
            <person name="Wang K."/>
            <person name="Wang M."/>
            <person name="Wang X."/>
            <person name="Warfsmann J."/>
            <person name="Weissenbach J."/>
            <person name="White D.D."/>
            <person name="White J.D."/>
            <person name="Wiley G.B."/>
            <person name="Wincker P."/>
            <person name="Xing Y."/>
            <person name="Yang L."/>
            <person name="Yao Z."/>
            <person name="Ying F."/>
            <person name="Zhai J."/>
            <person name="Zhou L."/>
            <person name="Zuber A."/>
            <person name="Denarie J."/>
            <person name="Dixon R.A."/>
            <person name="May G.D."/>
            <person name="Schwartz D.C."/>
            <person name="Rogers J."/>
            <person name="Quetier F."/>
            <person name="Town C.D."/>
            <person name="Roe B.A."/>
        </authorList>
    </citation>
    <scope>NUCLEOTIDE SEQUENCE [LARGE SCALE GENOMIC DNA]</scope>
    <source>
        <strain evidence="1">A17</strain>
        <strain evidence="2 3">cv. Jemalong A17</strain>
    </source>
</reference>
<sequence length="104" mass="11420">MEAMIIQQKFDKALKGENALPVTMSQAEKTEMVDKVRSAMYSVGIKFQRCRKGTNCDIDVVKVGVFVYDKVFGSSAIPKETTLLIQDGGVKGYHGATYGVLKNP</sequence>
<organism evidence="1 3">
    <name type="scientific">Medicago truncatula</name>
    <name type="common">Barrel medic</name>
    <name type="synonym">Medicago tribuloides</name>
    <dbReference type="NCBI Taxonomy" id="3880"/>
    <lineage>
        <taxon>Eukaryota</taxon>
        <taxon>Viridiplantae</taxon>
        <taxon>Streptophyta</taxon>
        <taxon>Embryophyta</taxon>
        <taxon>Tracheophyta</taxon>
        <taxon>Spermatophyta</taxon>
        <taxon>Magnoliopsida</taxon>
        <taxon>eudicotyledons</taxon>
        <taxon>Gunneridae</taxon>
        <taxon>Pentapetalae</taxon>
        <taxon>rosids</taxon>
        <taxon>fabids</taxon>
        <taxon>Fabales</taxon>
        <taxon>Fabaceae</taxon>
        <taxon>Papilionoideae</taxon>
        <taxon>50 kb inversion clade</taxon>
        <taxon>NPAAA clade</taxon>
        <taxon>Hologalegina</taxon>
        <taxon>IRL clade</taxon>
        <taxon>Trifolieae</taxon>
        <taxon>Medicago</taxon>
    </lineage>
</organism>
<keyword evidence="3" id="KW-1185">Reference proteome</keyword>
<dbReference type="HOGENOM" id="CLU_2254109_0_0_1"/>
<name>A0A072UUU0_MEDTR</name>
<reference evidence="1 3" key="2">
    <citation type="journal article" date="2014" name="BMC Genomics">
        <title>An improved genome release (version Mt4.0) for the model legume Medicago truncatula.</title>
        <authorList>
            <person name="Tang H."/>
            <person name="Krishnakumar V."/>
            <person name="Bidwell S."/>
            <person name="Rosen B."/>
            <person name="Chan A."/>
            <person name="Zhou S."/>
            <person name="Gentzbittel L."/>
            <person name="Childs K.L."/>
            <person name="Yandell M."/>
            <person name="Gundlach H."/>
            <person name="Mayer K.F."/>
            <person name="Schwartz D.C."/>
            <person name="Town C.D."/>
        </authorList>
    </citation>
    <scope>GENOME REANNOTATION</scope>
    <source>
        <strain evidence="1">A17</strain>
        <strain evidence="2 3">cv. Jemalong A17</strain>
    </source>
</reference>
<evidence type="ECO:0000313" key="1">
    <source>
        <dbReference type="EMBL" id="KEH33156.1"/>
    </source>
</evidence>
<proteinExistence type="predicted"/>
<dbReference type="EMBL" id="CM001219">
    <property type="protein sequence ID" value="KEH33156.1"/>
    <property type="molecule type" value="Genomic_DNA"/>
</dbReference>
<protein>
    <submittedName>
        <fullName evidence="1 2">Uncharacterized protein</fullName>
    </submittedName>
</protein>
<accession>A0A072UUU0</accession>
<dbReference type="EnsemblPlants" id="KEH33156">
    <property type="protein sequence ID" value="KEH33156"/>
    <property type="gene ID" value="MTR_3g025405"/>
</dbReference>
<evidence type="ECO:0000313" key="2">
    <source>
        <dbReference type="EnsemblPlants" id="KEH33156"/>
    </source>
</evidence>
<reference evidence="2" key="3">
    <citation type="submission" date="2015-04" db="UniProtKB">
        <authorList>
            <consortium name="EnsemblPlants"/>
        </authorList>
    </citation>
    <scope>IDENTIFICATION</scope>
    <source>
        <strain evidence="2">cv. Jemalong A17</strain>
    </source>
</reference>
<gene>
    <name evidence="1" type="ordered locus">MTR_3g025405</name>
</gene>
<dbReference type="AlphaFoldDB" id="A0A072UUU0"/>
<dbReference type="Proteomes" id="UP000002051">
    <property type="component" value="Chromosome 3"/>
</dbReference>
<evidence type="ECO:0000313" key="3">
    <source>
        <dbReference type="Proteomes" id="UP000002051"/>
    </source>
</evidence>